<comment type="function">
    <text evidence="6">Catalyzes the reduction of dTDP-6-deoxy-L-lyxo-4-hexulose to yield dTDP-L-rhamnose.</text>
</comment>
<comment type="caution">
    <text evidence="8">The sequence shown here is derived from an EMBL/GenBank/DDBJ whole genome shotgun (WGS) entry which is preliminary data.</text>
</comment>
<comment type="cofactor">
    <cofactor evidence="6">
        <name>Mg(2+)</name>
        <dbReference type="ChEBI" id="CHEBI:18420"/>
    </cofactor>
    <text evidence="6">Binds 1 Mg(2+) ion per monomer.</text>
</comment>
<feature type="domain" description="RmlD-like substrate binding" evidence="7">
    <location>
        <begin position="1"/>
        <end position="294"/>
    </location>
</feature>
<evidence type="ECO:0000256" key="3">
    <source>
        <dbReference type="ARBA" id="ARBA00012929"/>
    </source>
</evidence>
<accession>A0ABS7T6M6</accession>
<dbReference type="EC" id="1.1.1.133" evidence="3 6"/>
<evidence type="ECO:0000256" key="5">
    <source>
        <dbReference type="ARBA" id="ARBA00048200"/>
    </source>
</evidence>
<keyword evidence="6" id="KW-0521">NADP</keyword>
<evidence type="ECO:0000256" key="1">
    <source>
        <dbReference type="ARBA" id="ARBA00004781"/>
    </source>
</evidence>
<keyword evidence="6 8" id="KW-0560">Oxidoreductase</keyword>
<dbReference type="Proteomes" id="UP001430954">
    <property type="component" value="Unassembled WGS sequence"/>
</dbReference>
<dbReference type="GO" id="GO:0008831">
    <property type="term" value="F:dTDP-4-dehydrorhamnose reductase activity"/>
    <property type="evidence" value="ECO:0007669"/>
    <property type="project" value="UniProtKB-EC"/>
</dbReference>
<dbReference type="Pfam" id="PF04321">
    <property type="entry name" value="RmlD_sub_bind"/>
    <property type="match status" value="1"/>
</dbReference>
<name>A0ABS7T6M6_9GAMM</name>
<keyword evidence="9" id="KW-1185">Reference proteome</keyword>
<dbReference type="PANTHER" id="PTHR10491:SF4">
    <property type="entry name" value="METHIONINE ADENOSYLTRANSFERASE 2 SUBUNIT BETA"/>
    <property type="match status" value="1"/>
</dbReference>
<evidence type="ECO:0000256" key="4">
    <source>
        <dbReference type="ARBA" id="ARBA00017099"/>
    </source>
</evidence>
<evidence type="ECO:0000313" key="8">
    <source>
        <dbReference type="EMBL" id="MBZ4039512.1"/>
    </source>
</evidence>
<gene>
    <name evidence="8" type="primary">rfbD</name>
    <name evidence="8" type="ORF">K6753_08180</name>
</gene>
<dbReference type="NCBIfam" id="TIGR01214">
    <property type="entry name" value="rmlD"/>
    <property type="match status" value="1"/>
</dbReference>
<evidence type="ECO:0000259" key="7">
    <source>
        <dbReference type="Pfam" id="PF04321"/>
    </source>
</evidence>
<dbReference type="InterPro" id="IPR036291">
    <property type="entry name" value="NAD(P)-bd_dom_sf"/>
</dbReference>
<dbReference type="InterPro" id="IPR029903">
    <property type="entry name" value="RmlD-like-bd"/>
</dbReference>
<proteinExistence type="inferred from homology"/>
<evidence type="ECO:0000256" key="6">
    <source>
        <dbReference type="RuleBase" id="RU364082"/>
    </source>
</evidence>
<comment type="pathway">
    <text evidence="1 6">Carbohydrate biosynthesis; dTDP-L-rhamnose biosynthesis.</text>
</comment>
<dbReference type="EMBL" id="JAINZW010000003">
    <property type="protein sequence ID" value="MBZ4039512.1"/>
    <property type="molecule type" value="Genomic_DNA"/>
</dbReference>
<dbReference type="RefSeq" id="WP_223675967.1">
    <property type="nucleotide sequence ID" value="NZ_JAINZW010000003.1"/>
</dbReference>
<comment type="catalytic activity">
    <reaction evidence="5 6">
        <text>dTDP-beta-L-rhamnose + NADP(+) = dTDP-4-dehydro-beta-L-rhamnose + NADPH + H(+)</text>
        <dbReference type="Rhea" id="RHEA:21796"/>
        <dbReference type="ChEBI" id="CHEBI:15378"/>
        <dbReference type="ChEBI" id="CHEBI:57510"/>
        <dbReference type="ChEBI" id="CHEBI:57783"/>
        <dbReference type="ChEBI" id="CHEBI:58349"/>
        <dbReference type="ChEBI" id="CHEBI:62830"/>
        <dbReference type="EC" id="1.1.1.133"/>
    </reaction>
</comment>
<dbReference type="PANTHER" id="PTHR10491">
    <property type="entry name" value="DTDP-4-DEHYDRORHAMNOSE REDUCTASE"/>
    <property type="match status" value="1"/>
</dbReference>
<comment type="similarity">
    <text evidence="2 6">Belongs to the dTDP-4-dehydrorhamnose reductase family.</text>
</comment>
<dbReference type="SUPFAM" id="SSF51735">
    <property type="entry name" value="NAD(P)-binding Rossmann-fold domains"/>
    <property type="match status" value="1"/>
</dbReference>
<organism evidence="8 9">
    <name type="scientific">Novilysobacter selenitireducens</name>
    <dbReference type="NCBI Taxonomy" id="2872639"/>
    <lineage>
        <taxon>Bacteria</taxon>
        <taxon>Pseudomonadati</taxon>
        <taxon>Pseudomonadota</taxon>
        <taxon>Gammaproteobacteria</taxon>
        <taxon>Lysobacterales</taxon>
        <taxon>Lysobacteraceae</taxon>
        <taxon>Novilysobacter</taxon>
    </lineage>
</organism>
<dbReference type="Gene3D" id="3.90.25.10">
    <property type="entry name" value="UDP-galactose 4-epimerase, domain 1"/>
    <property type="match status" value="1"/>
</dbReference>
<evidence type="ECO:0000313" key="9">
    <source>
        <dbReference type="Proteomes" id="UP001430954"/>
    </source>
</evidence>
<evidence type="ECO:0000256" key="2">
    <source>
        <dbReference type="ARBA" id="ARBA00010944"/>
    </source>
</evidence>
<dbReference type="InterPro" id="IPR005913">
    <property type="entry name" value="dTDP_dehydrorham_reduct"/>
</dbReference>
<dbReference type="CDD" id="cd05254">
    <property type="entry name" value="dTDP_HR_like_SDR_e"/>
    <property type="match status" value="1"/>
</dbReference>
<dbReference type="Gene3D" id="3.40.50.720">
    <property type="entry name" value="NAD(P)-binding Rossmann-like Domain"/>
    <property type="match status" value="1"/>
</dbReference>
<protein>
    <recommendedName>
        <fullName evidence="4 6">dTDP-4-dehydrorhamnose reductase</fullName>
        <ecNumber evidence="3 6">1.1.1.133</ecNumber>
    </recommendedName>
</protein>
<sequence>MRILLLGANGQVGTELRRSLRGLGDVVAATRAGQLPDGGACEAVDLAQVGDIAAAVNRIAPDIVVNAAAYTAVDRAESEPELAYRINAEAPGALAEACHGRSIPLVHYSTDYVFDGQGSRPYREEDPTDPQNVYGASKLAGEQAIAASGADHLILRTAWVYGLHGHNFLRTMLRLGAERDALDVVDDQRGCPTPSWLIADVTASILKRGTFDSGIMHLVTAGETTWHGFAQAIFDDAVAVGRLDHAPLIRAVPSSHYPTPVRRPAYSVLDTARLGNTYGLELPGWRRALATTLRAPQAS</sequence>
<reference evidence="8 9" key="1">
    <citation type="submission" date="2021-09" db="EMBL/GenBank/DDBJ databases">
        <title>Lysobacter sp. 13A isolated from the river sediment.</title>
        <authorList>
            <person name="Liu H."/>
            <person name="Li S."/>
            <person name="Mao S."/>
        </authorList>
    </citation>
    <scope>NUCLEOTIDE SEQUENCE [LARGE SCALE GENOMIC DNA]</scope>
    <source>
        <strain evidence="8 9">13A</strain>
    </source>
</reference>